<protein>
    <recommendedName>
        <fullName evidence="3">F-box domain-containing protein</fullName>
    </recommendedName>
</protein>
<dbReference type="OrthoDB" id="2631350at2759"/>
<dbReference type="InterPro" id="IPR032675">
    <property type="entry name" value="LRR_dom_sf"/>
</dbReference>
<dbReference type="SUPFAM" id="SSF52047">
    <property type="entry name" value="RNI-like"/>
    <property type="match status" value="1"/>
</dbReference>
<reference evidence="1" key="1">
    <citation type="journal article" date="2019" name="Environ. Microbiol.">
        <title>Fungal ecological strategies reflected in gene transcription - a case study of two litter decomposers.</title>
        <authorList>
            <person name="Barbi F."/>
            <person name="Kohler A."/>
            <person name="Barry K."/>
            <person name="Baskaran P."/>
            <person name="Daum C."/>
            <person name="Fauchery L."/>
            <person name="Ihrmark K."/>
            <person name="Kuo A."/>
            <person name="LaButti K."/>
            <person name="Lipzen A."/>
            <person name="Morin E."/>
            <person name="Grigoriev I.V."/>
            <person name="Henrissat B."/>
            <person name="Lindahl B."/>
            <person name="Martin F."/>
        </authorList>
    </citation>
    <scope>NUCLEOTIDE SEQUENCE</scope>
    <source>
        <strain evidence="1">JB14</strain>
    </source>
</reference>
<evidence type="ECO:0000313" key="2">
    <source>
        <dbReference type="Proteomes" id="UP000799118"/>
    </source>
</evidence>
<proteinExistence type="predicted"/>
<gene>
    <name evidence="1" type="ORF">BT96DRAFT_980236</name>
</gene>
<dbReference type="Proteomes" id="UP000799118">
    <property type="component" value="Unassembled WGS sequence"/>
</dbReference>
<accession>A0A6A4GZJ1</accession>
<dbReference type="AlphaFoldDB" id="A0A6A4GZJ1"/>
<dbReference type="Gene3D" id="3.80.10.10">
    <property type="entry name" value="Ribonuclease Inhibitor"/>
    <property type="match status" value="1"/>
</dbReference>
<sequence>MQVLESMRTLLSKLSGDNQKAIVKSRIHWNRMLYYTSRVRVLSLYRPDHIGASIYARIGEAPQCIFPNLRKLCASHSLISSGSLPFFLSDSVLSVEFPSSYGEDAPDLGPTLSSVARKVPTLEEIILSYGESRPFSSFSSTLRTLEGLRVLQIYGTLNHYEKDFIATISNLPKLSNLSLRVPSTTHLNYDGIRKSGFASLKRFSIGASIDEAHVFLSKIPSTVLQSLEMTTWMDPDFLDLPTFLLSFNRLAVKISTFSLLTRCCVKLSPVQAALYASDNDLWSAFASFLPLHEMQVFECAFPVCLLDERIESIALAWPNLERLVITPAAVWDILKLDPHIGATINSVSHFAQNCPKLEYLAVPVQVHSPLPDILPDLTFFAHPLHTFKCTLPGDLVDLDGVAVRLDRVFPSLTHVEGNFRASAWEEVTRIIREELQVVRTEQQAPTRVALGSQEG</sequence>
<dbReference type="EMBL" id="ML769655">
    <property type="protein sequence ID" value="KAE9390515.1"/>
    <property type="molecule type" value="Genomic_DNA"/>
</dbReference>
<evidence type="ECO:0008006" key="3">
    <source>
        <dbReference type="Google" id="ProtNLM"/>
    </source>
</evidence>
<organism evidence="1 2">
    <name type="scientific">Gymnopus androsaceus JB14</name>
    <dbReference type="NCBI Taxonomy" id="1447944"/>
    <lineage>
        <taxon>Eukaryota</taxon>
        <taxon>Fungi</taxon>
        <taxon>Dikarya</taxon>
        <taxon>Basidiomycota</taxon>
        <taxon>Agaricomycotina</taxon>
        <taxon>Agaricomycetes</taxon>
        <taxon>Agaricomycetidae</taxon>
        <taxon>Agaricales</taxon>
        <taxon>Marasmiineae</taxon>
        <taxon>Omphalotaceae</taxon>
        <taxon>Gymnopus</taxon>
    </lineage>
</organism>
<name>A0A6A4GZJ1_9AGAR</name>
<keyword evidence="2" id="KW-1185">Reference proteome</keyword>
<evidence type="ECO:0000313" key="1">
    <source>
        <dbReference type="EMBL" id="KAE9390515.1"/>
    </source>
</evidence>